<dbReference type="Proteomes" id="UP000271241">
    <property type="component" value="Unassembled WGS sequence"/>
</dbReference>
<evidence type="ECO:0000256" key="1">
    <source>
        <dbReference type="ARBA" id="ARBA00012552"/>
    </source>
</evidence>
<name>A0A4P9XN18_9FUNG</name>
<comment type="catalytic activity">
    <reaction evidence="6">
        <text>ATP + H2O = ADP + phosphate + H(+)</text>
        <dbReference type="Rhea" id="RHEA:13065"/>
        <dbReference type="ChEBI" id="CHEBI:15377"/>
        <dbReference type="ChEBI" id="CHEBI:15378"/>
        <dbReference type="ChEBI" id="CHEBI:30616"/>
        <dbReference type="ChEBI" id="CHEBI:43474"/>
        <dbReference type="ChEBI" id="CHEBI:456216"/>
        <dbReference type="EC" id="3.6.4.13"/>
    </reaction>
</comment>
<dbReference type="InterPro" id="IPR002464">
    <property type="entry name" value="DNA/RNA_helicase_DEAH_CS"/>
</dbReference>
<evidence type="ECO:0000259" key="8">
    <source>
        <dbReference type="PROSITE" id="PS51194"/>
    </source>
</evidence>
<dbReference type="Gene3D" id="1.20.120.1080">
    <property type="match status" value="1"/>
</dbReference>
<keyword evidence="10" id="KW-1185">Reference proteome</keyword>
<dbReference type="AlphaFoldDB" id="A0A4P9XN18"/>
<evidence type="ECO:0000256" key="4">
    <source>
        <dbReference type="ARBA" id="ARBA00022806"/>
    </source>
</evidence>
<dbReference type="SMART" id="SM00490">
    <property type="entry name" value="HELICc"/>
    <property type="match status" value="1"/>
</dbReference>
<proteinExistence type="predicted"/>
<dbReference type="GO" id="GO:0045943">
    <property type="term" value="P:positive regulation of transcription by RNA polymerase I"/>
    <property type="evidence" value="ECO:0007669"/>
    <property type="project" value="TreeGrafter"/>
</dbReference>
<dbReference type="Pfam" id="PF04408">
    <property type="entry name" value="WHD_HA2"/>
    <property type="match status" value="1"/>
</dbReference>
<keyword evidence="5" id="KW-0067">ATP-binding</keyword>
<dbReference type="GO" id="GO:0005730">
    <property type="term" value="C:nucleolus"/>
    <property type="evidence" value="ECO:0007669"/>
    <property type="project" value="TreeGrafter"/>
</dbReference>
<gene>
    <name evidence="9" type="ORF">THASP1DRAFT_17409</name>
</gene>
<dbReference type="EC" id="3.6.4.13" evidence="1"/>
<keyword evidence="3 9" id="KW-0378">Hydrolase</keyword>
<feature type="domain" description="Helicase ATP-binding" evidence="7">
    <location>
        <begin position="1"/>
        <end position="137"/>
    </location>
</feature>
<dbReference type="SMART" id="SM00847">
    <property type="entry name" value="HA2"/>
    <property type="match status" value="1"/>
</dbReference>
<dbReference type="InterPro" id="IPR001650">
    <property type="entry name" value="Helicase_C-like"/>
</dbReference>
<dbReference type="Pfam" id="PF00271">
    <property type="entry name" value="Helicase_C"/>
    <property type="match status" value="1"/>
</dbReference>
<keyword evidence="4" id="KW-0347">Helicase</keyword>
<dbReference type="GO" id="GO:0003725">
    <property type="term" value="F:double-stranded RNA binding"/>
    <property type="evidence" value="ECO:0007669"/>
    <property type="project" value="TreeGrafter"/>
</dbReference>
<dbReference type="SUPFAM" id="SSF52540">
    <property type="entry name" value="P-loop containing nucleoside triphosphate hydrolases"/>
    <property type="match status" value="1"/>
</dbReference>
<dbReference type="CDD" id="cd18791">
    <property type="entry name" value="SF2_C_RHA"/>
    <property type="match status" value="1"/>
</dbReference>
<evidence type="ECO:0000313" key="10">
    <source>
        <dbReference type="Proteomes" id="UP000271241"/>
    </source>
</evidence>
<dbReference type="Pfam" id="PF21010">
    <property type="entry name" value="HA2_C"/>
    <property type="match status" value="1"/>
</dbReference>
<dbReference type="FunFam" id="3.40.50.300:FF:000145">
    <property type="entry name" value="probable ATP-dependent RNA helicase DHX40"/>
    <property type="match status" value="1"/>
</dbReference>
<dbReference type="GO" id="GO:0003724">
    <property type="term" value="F:RNA helicase activity"/>
    <property type="evidence" value="ECO:0007669"/>
    <property type="project" value="UniProtKB-EC"/>
</dbReference>
<dbReference type="PANTHER" id="PTHR18934">
    <property type="entry name" value="ATP-DEPENDENT RNA HELICASE"/>
    <property type="match status" value="1"/>
</dbReference>
<evidence type="ECO:0000313" key="9">
    <source>
        <dbReference type="EMBL" id="RKP07212.1"/>
    </source>
</evidence>
<dbReference type="PROSITE" id="PS00690">
    <property type="entry name" value="DEAH_ATP_HELICASE"/>
    <property type="match status" value="1"/>
</dbReference>
<evidence type="ECO:0000259" key="7">
    <source>
        <dbReference type="PROSITE" id="PS51192"/>
    </source>
</evidence>
<dbReference type="PANTHER" id="PTHR18934:SF118">
    <property type="entry name" value="ATP-DEPENDENT RNA HELICASE DHX33"/>
    <property type="match status" value="1"/>
</dbReference>
<evidence type="ECO:0000256" key="2">
    <source>
        <dbReference type="ARBA" id="ARBA00022741"/>
    </source>
</evidence>
<dbReference type="EMBL" id="KZ992750">
    <property type="protein sequence ID" value="RKP07212.1"/>
    <property type="molecule type" value="Genomic_DNA"/>
</dbReference>
<dbReference type="InterPro" id="IPR048333">
    <property type="entry name" value="HA2_WH"/>
</dbReference>
<dbReference type="GO" id="GO:0005524">
    <property type="term" value="F:ATP binding"/>
    <property type="evidence" value="ECO:0007669"/>
    <property type="project" value="UniProtKB-KW"/>
</dbReference>
<sequence>MIAVTQPRRVAATSIAKRVAEEVGCALGSTVGYAVRFDDTSSPATRLRYMTDGMLLRELLSDPMLLRYSTIMLDEAHERTLRTDILLGMVKRIQRERRELAARDTTVQPLKIVVMSATLDAERFSEYFDGAKILYVSGRQHGVTIYHTSTPSADYLDAALVAVYQIHQERPAGDILVFLTGQEDIESLDRMIREQAKRLPPGLPDATTFKLQILPCPIFAALPAAQQARVFDPAPPNTRKVVLATNIAETSITISGIRYVIDTGLAKVRAYDARIGMETLLVQPISKSSARQRTGRAGREAPGECYRLYTADTYEDLPEDAEPEIRRCNLASVVLSIKASGCEDVLSFDFLDRPTRNTLIRALEQLFALGALKENGELADAGRRMAELPLDPTYAKVLFQSELLGCTREVIDVISLLSVDAVFYASHEQREQAAEARRKFTARDGDHLTLLSVLEAYSQVNGDHDWCRENFVHARAMRQVLDVRRQLEIVCRRLKIDPDASCGQDRESVLRAFLAGFFQNAALLQPDGTYRSVVGGQTVSIHPMSTLFGKRTEAIMYDELIFTTRQYARSVSAVRASWLPDAAPRYFDRVRIANAASSGATVAR</sequence>
<feature type="domain" description="Helicase C-terminal" evidence="8">
    <location>
        <begin position="159"/>
        <end position="341"/>
    </location>
</feature>
<evidence type="ECO:0000256" key="5">
    <source>
        <dbReference type="ARBA" id="ARBA00022840"/>
    </source>
</evidence>
<dbReference type="Pfam" id="PF07717">
    <property type="entry name" value="OB_NTP_bind"/>
    <property type="match status" value="1"/>
</dbReference>
<dbReference type="OrthoDB" id="10253254at2759"/>
<evidence type="ECO:0000256" key="6">
    <source>
        <dbReference type="ARBA" id="ARBA00047984"/>
    </source>
</evidence>
<accession>A0A4P9XN18</accession>
<dbReference type="PROSITE" id="PS51194">
    <property type="entry name" value="HELICASE_CTER"/>
    <property type="match status" value="1"/>
</dbReference>
<organism evidence="9 10">
    <name type="scientific">Thamnocephalis sphaerospora</name>
    <dbReference type="NCBI Taxonomy" id="78915"/>
    <lineage>
        <taxon>Eukaryota</taxon>
        <taxon>Fungi</taxon>
        <taxon>Fungi incertae sedis</taxon>
        <taxon>Zoopagomycota</taxon>
        <taxon>Zoopagomycotina</taxon>
        <taxon>Zoopagomycetes</taxon>
        <taxon>Zoopagales</taxon>
        <taxon>Sigmoideomycetaceae</taxon>
        <taxon>Thamnocephalis</taxon>
    </lineage>
</organism>
<dbReference type="PROSITE" id="PS51192">
    <property type="entry name" value="HELICASE_ATP_BIND_1"/>
    <property type="match status" value="1"/>
</dbReference>
<dbReference type="InterPro" id="IPR007502">
    <property type="entry name" value="Helicase-assoc_dom"/>
</dbReference>
<dbReference type="InterPro" id="IPR014001">
    <property type="entry name" value="Helicase_ATP-bd"/>
</dbReference>
<dbReference type="InterPro" id="IPR027417">
    <property type="entry name" value="P-loop_NTPase"/>
</dbReference>
<dbReference type="STRING" id="78915.A0A4P9XN18"/>
<reference evidence="10" key="1">
    <citation type="journal article" date="2018" name="Nat. Microbiol.">
        <title>Leveraging single-cell genomics to expand the fungal tree of life.</title>
        <authorList>
            <person name="Ahrendt S.R."/>
            <person name="Quandt C.A."/>
            <person name="Ciobanu D."/>
            <person name="Clum A."/>
            <person name="Salamov A."/>
            <person name="Andreopoulos B."/>
            <person name="Cheng J.F."/>
            <person name="Woyke T."/>
            <person name="Pelin A."/>
            <person name="Henrissat B."/>
            <person name="Reynolds N.K."/>
            <person name="Benny G.L."/>
            <person name="Smith M.E."/>
            <person name="James T.Y."/>
            <person name="Grigoriev I.V."/>
        </authorList>
    </citation>
    <scope>NUCLEOTIDE SEQUENCE [LARGE SCALE GENOMIC DNA]</scope>
    <source>
        <strain evidence="10">RSA 1356</strain>
    </source>
</reference>
<keyword evidence="2" id="KW-0547">Nucleotide-binding</keyword>
<dbReference type="InterPro" id="IPR011709">
    <property type="entry name" value="DEAD-box_helicase_OB_fold"/>
</dbReference>
<protein>
    <recommendedName>
        <fullName evidence="1">RNA helicase</fullName>
        <ecNumber evidence="1">3.6.4.13</ecNumber>
    </recommendedName>
</protein>
<evidence type="ECO:0000256" key="3">
    <source>
        <dbReference type="ARBA" id="ARBA00022801"/>
    </source>
</evidence>
<dbReference type="Gene3D" id="3.40.50.300">
    <property type="entry name" value="P-loop containing nucleotide triphosphate hydrolases"/>
    <property type="match status" value="2"/>
</dbReference>
<dbReference type="GO" id="GO:1990904">
    <property type="term" value="C:ribonucleoprotein complex"/>
    <property type="evidence" value="ECO:0007669"/>
    <property type="project" value="UniProtKB-ARBA"/>
</dbReference>
<dbReference type="GO" id="GO:0016787">
    <property type="term" value="F:hydrolase activity"/>
    <property type="evidence" value="ECO:0007669"/>
    <property type="project" value="UniProtKB-KW"/>
</dbReference>